<evidence type="ECO:0000256" key="1">
    <source>
        <dbReference type="ARBA" id="ARBA00004571"/>
    </source>
</evidence>
<evidence type="ECO:0000256" key="8">
    <source>
        <dbReference type="SAM" id="SignalP"/>
    </source>
</evidence>
<comment type="caution">
    <text evidence="9">The sequence shown here is derived from an EMBL/GenBank/DDBJ whole genome shotgun (WGS) entry which is preliminary data.</text>
</comment>
<evidence type="ECO:0000256" key="4">
    <source>
        <dbReference type="ARBA" id="ARBA00022692"/>
    </source>
</evidence>
<keyword evidence="5 8" id="KW-0732">Signal</keyword>
<evidence type="ECO:0000256" key="3">
    <source>
        <dbReference type="ARBA" id="ARBA00022452"/>
    </source>
</evidence>
<dbReference type="PANTHER" id="PTHR35093:SF8">
    <property type="entry name" value="OUTER MEMBRANE PROTEIN NMB0088-RELATED"/>
    <property type="match status" value="1"/>
</dbReference>
<feature type="signal peptide" evidence="8">
    <location>
        <begin position="1"/>
        <end position="19"/>
    </location>
</feature>
<comment type="similarity">
    <text evidence="2">Belongs to the OmpP1/FadL family.</text>
</comment>
<evidence type="ECO:0000313" key="9">
    <source>
        <dbReference type="EMBL" id="HED11018.1"/>
    </source>
</evidence>
<dbReference type="AlphaFoldDB" id="A0A7V1LMZ9"/>
<evidence type="ECO:0000256" key="5">
    <source>
        <dbReference type="ARBA" id="ARBA00022729"/>
    </source>
</evidence>
<evidence type="ECO:0000256" key="7">
    <source>
        <dbReference type="ARBA" id="ARBA00023237"/>
    </source>
</evidence>
<dbReference type="GO" id="GO:0009279">
    <property type="term" value="C:cell outer membrane"/>
    <property type="evidence" value="ECO:0007669"/>
    <property type="project" value="UniProtKB-SubCell"/>
</dbReference>
<evidence type="ECO:0008006" key="10">
    <source>
        <dbReference type="Google" id="ProtNLM"/>
    </source>
</evidence>
<comment type="subcellular location">
    <subcellularLocation>
        <location evidence="1">Cell outer membrane</location>
        <topology evidence="1">Multi-pass membrane protein</topology>
    </subcellularLocation>
</comment>
<dbReference type="EMBL" id="DRLD01000273">
    <property type="protein sequence ID" value="HED11018.1"/>
    <property type="molecule type" value="Genomic_DNA"/>
</dbReference>
<gene>
    <name evidence="9" type="ORF">ENJ10_10040</name>
</gene>
<organism evidence="9">
    <name type="scientific">Caldithrix abyssi</name>
    <dbReference type="NCBI Taxonomy" id="187145"/>
    <lineage>
        <taxon>Bacteria</taxon>
        <taxon>Pseudomonadati</taxon>
        <taxon>Calditrichota</taxon>
        <taxon>Calditrichia</taxon>
        <taxon>Calditrichales</taxon>
        <taxon>Calditrichaceae</taxon>
        <taxon>Caldithrix</taxon>
    </lineage>
</organism>
<evidence type="ECO:0000256" key="2">
    <source>
        <dbReference type="ARBA" id="ARBA00008163"/>
    </source>
</evidence>
<dbReference type="Proteomes" id="UP000886005">
    <property type="component" value="Unassembled WGS sequence"/>
</dbReference>
<proteinExistence type="inferred from homology"/>
<keyword evidence="6" id="KW-0472">Membrane</keyword>
<keyword evidence="3" id="KW-1134">Transmembrane beta strand</keyword>
<dbReference type="InterPro" id="IPR005017">
    <property type="entry name" value="OMPP1/FadL/TodX"/>
</dbReference>
<feature type="chain" id="PRO_5031043163" description="PorV/PorQ family protein" evidence="8">
    <location>
        <begin position="20"/>
        <end position="400"/>
    </location>
</feature>
<dbReference type="Gene3D" id="2.40.160.60">
    <property type="entry name" value="Outer membrane protein transport protein (OMPP1/FadL/TodX)"/>
    <property type="match status" value="1"/>
</dbReference>
<evidence type="ECO:0000256" key="6">
    <source>
        <dbReference type="ARBA" id="ARBA00023136"/>
    </source>
</evidence>
<reference evidence="9" key="1">
    <citation type="journal article" date="2020" name="mSystems">
        <title>Genome- and Community-Level Interaction Insights into Carbon Utilization and Element Cycling Functions of Hydrothermarchaeota in Hydrothermal Sediment.</title>
        <authorList>
            <person name="Zhou Z."/>
            <person name="Liu Y."/>
            <person name="Xu W."/>
            <person name="Pan J."/>
            <person name="Luo Z.H."/>
            <person name="Li M."/>
        </authorList>
    </citation>
    <scope>NUCLEOTIDE SEQUENCE [LARGE SCALE GENOMIC DNA]</scope>
    <source>
        <strain evidence="9">HyVt-456</strain>
    </source>
</reference>
<dbReference type="GO" id="GO:0015483">
    <property type="term" value="F:long-chain fatty acid transporting porin activity"/>
    <property type="evidence" value="ECO:0007669"/>
    <property type="project" value="TreeGrafter"/>
</dbReference>
<sequence length="400" mass="42517">MRAFLLFLIILFAAGTAGAQEIFNFRLNGNGARSAGLGYAFTGVADDASAISWNPAGLVQLYQMEASVVGRMSAASGTVDGLRDVGITNWDVEAQSNFQFNFASFVVPFSLGGLDIVGGVAFRRMFDFSQELTQTIKTDGFSFNYLEQVRYSNVEGGINAIAPSLGIKINDMFSVGVTANILTGAEDGDSSVEIDGLLDSENSYSIDYSGLIIDIGVLARLSEMISVGATVSLPHDRKYTIVDIDGTNPGLGESTISAPMFYRVGVGFRPTDNLLIAADYNSRPISQIKLESGATLADFDVPDVNSFHVGLEYLLGTETIIPIRLGYYTNPLGIKDVDKNEVVAGVITAGTGIALGNVILDASIELSGYQQTLDNTGPNDITFTEGDVFITLGAVIHLGE</sequence>
<keyword evidence="4" id="KW-0812">Transmembrane</keyword>
<name>A0A7V1LMZ9_CALAY</name>
<protein>
    <recommendedName>
        <fullName evidence="10">PorV/PorQ family protein</fullName>
    </recommendedName>
</protein>
<accession>A0A7V1LMZ9</accession>
<keyword evidence="7" id="KW-0998">Cell outer membrane</keyword>
<dbReference type="PANTHER" id="PTHR35093">
    <property type="entry name" value="OUTER MEMBRANE PROTEIN NMB0088-RELATED"/>
    <property type="match status" value="1"/>
</dbReference>
<dbReference type="SUPFAM" id="SSF56935">
    <property type="entry name" value="Porins"/>
    <property type="match status" value="1"/>
</dbReference>